<keyword evidence="1" id="KW-0472">Membrane</keyword>
<dbReference type="Proteomes" id="UP000249886">
    <property type="component" value="Unassembled WGS sequence"/>
</dbReference>
<dbReference type="EMBL" id="UARK01000004">
    <property type="protein sequence ID" value="SPW28109.1"/>
    <property type="molecule type" value="Genomic_DNA"/>
</dbReference>
<dbReference type="GeneID" id="84574423"/>
<feature type="transmembrane region" description="Helical" evidence="1">
    <location>
        <begin position="46"/>
        <end position="69"/>
    </location>
</feature>
<dbReference type="AlphaFoldDB" id="A0A3S4XGU6"/>
<dbReference type="RefSeq" id="WP_005526457.1">
    <property type="nucleotide sequence ID" value="NZ_CAUOLB010000019.1"/>
</dbReference>
<protein>
    <submittedName>
        <fullName evidence="2">Or membrane protein</fullName>
    </submittedName>
</protein>
<comment type="caution">
    <text evidence="2">The sequence shown here is derived from an EMBL/GenBank/DDBJ whole genome shotgun (WGS) entry which is preliminary data.</text>
</comment>
<proteinExistence type="predicted"/>
<evidence type="ECO:0000313" key="3">
    <source>
        <dbReference type="Proteomes" id="UP000249886"/>
    </source>
</evidence>
<evidence type="ECO:0000313" key="2">
    <source>
        <dbReference type="EMBL" id="SPW28109.1"/>
    </source>
</evidence>
<keyword evidence="1" id="KW-0812">Transmembrane</keyword>
<evidence type="ECO:0000256" key="1">
    <source>
        <dbReference type="SAM" id="Phobius"/>
    </source>
</evidence>
<feature type="transmembrane region" description="Helical" evidence="1">
    <location>
        <begin position="21"/>
        <end position="40"/>
    </location>
</feature>
<reference evidence="2 3" key="1">
    <citation type="submission" date="2018-06" db="EMBL/GenBank/DDBJ databases">
        <authorList>
            <consortium name="Pathogen Informatics"/>
            <person name="Doyle S."/>
        </authorList>
    </citation>
    <scope>NUCLEOTIDE SEQUENCE [LARGE SCALE GENOMIC DNA]</scope>
    <source>
        <strain evidence="2 3">NCTC10254</strain>
    </source>
</reference>
<accession>A0A3S4XGU6</accession>
<name>A0A3S4XGU6_9CORY</name>
<sequence>MTIVLRTSTKSFFRSRTAVCTMILLSIMCLTATLLGTLLIDAQGWWLTLVLISLTVPLVGVLLSVWGIITNFRRSRRPILTIDNNEVHITETGIRFPTNQLQVGYLFHQGADGMLLPDHPITDEKNYADYTFSFPTGPTMTPTQFADALYHRGVRVIWRD</sequence>
<keyword evidence="1" id="KW-1133">Transmembrane helix</keyword>
<gene>
    <name evidence="2" type="ORF">NCTC10254_01135</name>
</gene>
<organism evidence="2 3">
    <name type="scientific">Corynebacterium matruchotii</name>
    <dbReference type="NCBI Taxonomy" id="43768"/>
    <lineage>
        <taxon>Bacteria</taxon>
        <taxon>Bacillati</taxon>
        <taxon>Actinomycetota</taxon>
        <taxon>Actinomycetes</taxon>
        <taxon>Mycobacteriales</taxon>
        <taxon>Corynebacteriaceae</taxon>
        <taxon>Corynebacterium</taxon>
    </lineage>
</organism>